<keyword evidence="3 18" id="KW-0489">Methyltransferase</keyword>
<evidence type="ECO:0000256" key="16">
    <source>
        <dbReference type="ARBA" id="ARBA00093667"/>
    </source>
</evidence>
<dbReference type="NCBIfam" id="TIGR00537">
    <property type="entry name" value="hemK_rel_arch"/>
    <property type="match status" value="1"/>
</dbReference>
<dbReference type="EMBL" id="JAIZAY010000022">
    <property type="protein sequence ID" value="KAJ8021012.1"/>
    <property type="molecule type" value="Genomic_DNA"/>
</dbReference>
<dbReference type="Pfam" id="PF05175">
    <property type="entry name" value="MTS"/>
    <property type="match status" value="1"/>
</dbReference>
<comment type="subcellular location">
    <subcellularLocation>
        <location evidence="1">Nucleus</location>
    </subcellularLocation>
</comment>
<dbReference type="PROSITE" id="PS00092">
    <property type="entry name" value="N6_MTASE"/>
    <property type="match status" value="1"/>
</dbReference>
<evidence type="ECO:0000256" key="14">
    <source>
        <dbReference type="ARBA" id="ARBA00083337"/>
    </source>
</evidence>
<dbReference type="InterPro" id="IPR029063">
    <property type="entry name" value="SAM-dependent_MTases_sf"/>
</dbReference>
<dbReference type="InterPro" id="IPR004557">
    <property type="entry name" value="PrmC-related"/>
</dbReference>
<evidence type="ECO:0000256" key="10">
    <source>
        <dbReference type="ARBA" id="ARBA00062344"/>
    </source>
</evidence>
<dbReference type="PANTHER" id="PTHR45875">
    <property type="entry name" value="METHYLTRANSFERASE N6AMT1"/>
    <property type="match status" value="1"/>
</dbReference>
<evidence type="ECO:0000256" key="2">
    <source>
        <dbReference type="ARBA" id="ARBA00006149"/>
    </source>
</evidence>
<evidence type="ECO:0000256" key="13">
    <source>
        <dbReference type="ARBA" id="ARBA00080992"/>
    </source>
</evidence>
<feature type="domain" description="Methyltransferase small" evidence="17">
    <location>
        <begin position="55"/>
        <end position="133"/>
    </location>
</feature>
<dbReference type="InterPro" id="IPR052190">
    <property type="entry name" value="Euk-Arch_PrmC-MTase"/>
</dbReference>
<dbReference type="OrthoDB" id="406152at2759"/>
<keyword evidence="19" id="KW-1185">Reference proteome</keyword>
<keyword evidence="5" id="KW-0949">S-adenosyl-L-methionine</keyword>
<dbReference type="Proteomes" id="UP001152320">
    <property type="component" value="Chromosome 22"/>
</dbReference>
<comment type="function">
    <text evidence="9">Methyltransferase that can methylate proteins and, to a lower extent, arsenic. Catalytic subunit of a heterodimer with TRMT112, which monomethylates 'Lys-12' of histone H4 (H4K12me1), a modification present at the promoters of numerous genes encoding cell cycle regulators. Catalytic subunit of a heterodimer with TRMT112, which catalyzes N5-methylation of Glu residue of proteins with a Gly-Gln-Xaa-Xaa-Xaa-Arg motif. Methylates ETF1 on 'Gln-185'; ETF1 needs to be complexed to ERF3 in its GTP-bound form to be efficiently methylated. May also play a role in the modulation of arsenic-induced toxicity by mediating the conversion of monomethylarsonous acid (3+) into the less toxic dimethylarsonic acid. It however only plays a limited role in arsenic metabolism compared with AS3MT.</text>
</comment>
<name>A0A9Q0YIQ1_HOLLE</name>
<keyword evidence="4" id="KW-0808">Transferase</keyword>
<evidence type="ECO:0000256" key="4">
    <source>
        <dbReference type="ARBA" id="ARBA00022679"/>
    </source>
</evidence>
<protein>
    <recommendedName>
        <fullName evidence="15">Methyltransferase HEMK2</fullName>
    </recommendedName>
    <alternativeName>
        <fullName evidence="14">HemK methyltransferase family member 2</fullName>
    </alternativeName>
    <alternativeName>
        <fullName evidence="12">Lysine N-methyltransferase 9</fullName>
    </alternativeName>
    <alternativeName>
        <fullName evidence="11">Methylarsonite methyltransferase N6AMT1</fullName>
    </alternativeName>
    <alternativeName>
        <fullName evidence="16">Methyltransferase N6AMT1</fullName>
    </alternativeName>
    <alternativeName>
        <fullName evidence="13">Protein N(5)-glutamine methyltransferase</fullName>
    </alternativeName>
</protein>
<comment type="similarity">
    <text evidence="2">Belongs to the eukaryotic/archaeal PrmC-related family.</text>
</comment>
<evidence type="ECO:0000256" key="11">
    <source>
        <dbReference type="ARBA" id="ARBA00075330"/>
    </source>
</evidence>
<dbReference type="GO" id="GO:0036009">
    <property type="term" value="F:protein-glutamine N-methyltransferase activity"/>
    <property type="evidence" value="ECO:0007669"/>
    <property type="project" value="UniProtKB-ARBA"/>
</dbReference>
<evidence type="ECO:0000256" key="8">
    <source>
        <dbReference type="ARBA" id="ARBA00050903"/>
    </source>
</evidence>
<comment type="caution">
    <text evidence="18">The sequence shown here is derived from an EMBL/GenBank/DDBJ whole genome shotgun (WGS) entry which is preliminary data.</text>
</comment>
<evidence type="ECO:0000256" key="5">
    <source>
        <dbReference type="ARBA" id="ARBA00022691"/>
    </source>
</evidence>
<evidence type="ECO:0000256" key="7">
    <source>
        <dbReference type="ARBA" id="ARBA00048619"/>
    </source>
</evidence>
<evidence type="ECO:0000256" key="15">
    <source>
        <dbReference type="ARBA" id="ARBA00093624"/>
    </source>
</evidence>
<comment type="subunit">
    <text evidence="10">Heterodimer; heterodimerization with TRMT112 is required for S-adenosyl-L-methionine-binding.</text>
</comment>
<evidence type="ECO:0000259" key="17">
    <source>
        <dbReference type="Pfam" id="PF05175"/>
    </source>
</evidence>
<comment type="catalytic activity">
    <reaction evidence="8">
        <text>methylarsonous acid + S-adenosyl-L-methionine = dimethylarsinate + S-adenosyl-L-homocysteine + 2 H(+)</text>
        <dbReference type="Rhea" id="RHEA:11684"/>
        <dbReference type="ChEBI" id="CHEBI:15378"/>
        <dbReference type="ChEBI" id="CHEBI:16223"/>
        <dbReference type="ChEBI" id="CHEBI:17826"/>
        <dbReference type="ChEBI" id="CHEBI:57856"/>
        <dbReference type="ChEBI" id="CHEBI:59789"/>
    </reaction>
</comment>
<keyword evidence="6" id="KW-0539">Nucleus</keyword>
<organism evidence="18 19">
    <name type="scientific">Holothuria leucospilota</name>
    <name type="common">Black long sea cucumber</name>
    <name type="synonym">Mertensiothuria leucospilota</name>
    <dbReference type="NCBI Taxonomy" id="206669"/>
    <lineage>
        <taxon>Eukaryota</taxon>
        <taxon>Metazoa</taxon>
        <taxon>Echinodermata</taxon>
        <taxon>Eleutherozoa</taxon>
        <taxon>Echinozoa</taxon>
        <taxon>Holothuroidea</taxon>
        <taxon>Aspidochirotacea</taxon>
        <taxon>Aspidochirotida</taxon>
        <taxon>Holothuriidae</taxon>
        <taxon>Holothuria</taxon>
    </lineage>
</organism>
<evidence type="ECO:0000313" key="19">
    <source>
        <dbReference type="Proteomes" id="UP001152320"/>
    </source>
</evidence>
<evidence type="ECO:0000256" key="1">
    <source>
        <dbReference type="ARBA" id="ARBA00004123"/>
    </source>
</evidence>
<dbReference type="FunFam" id="3.40.50.150:FF:000077">
    <property type="entry name" value="HemK methyltransferase family member 2"/>
    <property type="match status" value="1"/>
</dbReference>
<dbReference type="GO" id="GO:0035657">
    <property type="term" value="C:eRF1 methyltransferase complex"/>
    <property type="evidence" value="ECO:0007669"/>
    <property type="project" value="TreeGrafter"/>
</dbReference>
<dbReference type="GO" id="GO:0005634">
    <property type="term" value="C:nucleus"/>
    <property type="evidence" value="ECO:0007669"/>
    <property type="project" value="UniProtKB-SubCell"/>
</dbReference>
<evidence type="ECO:0000256" key="3">
    <source>
        <dbReference type="ARBA" id="ARBA00022603"/>
    </source>
</evidence>
<dbReference type="GO" id="GO:0032259">
    <property type="term" value="P:methylation"/>
    <property type="evidence" value="ECO:0007669"/>
    <property type="project" value="UniProtKB-KW"/>
</dbReference>
<sequence length="225" mass="25041">MNQTSRSSTFPTPDYSHLSVTDFDDIYEPAEDSFLLLDALEKDVDFLNSLSPLICLEVGCGSGIVITFLRQILVAPCLCLAVDRNPKAAQCTMRTGEQNHVQVEVVTSDLLNSFQPKLDGKVDVLVFNPPYVVTPPEEVEVDGLARSWAGGINGRQVLDRLLPDVHKLLSPKAVFYLVTTEENRPDEIKQLLQQDGFHSTTVLQRKSGPERLSVIKFERRLTAVT</sequence>
<dbReference type="InterPro" id="IPR007848">
    <property type="entry name" value="Small_mtfrase_dom"/>
</dbReference>
<evidence type="ECO:0000256" key="12">
    <source>
        <dbReference type="ARBA" id="ARBA00076540"/>
    </source>
</evidence>
<proteinExistence type="inferred from homology"/>
<dbReference type="SUPFAM" id="SSF53335">
    <property type="entry name" value="S-adenosyl-L-methionine-dependent methyltransferases"/>
    <property type="match status" value="1"/>
</dbReference>
<gene>
    <name evidence="18" type="ORF">HOLleu_40763</name>
</gene>
<dbReference type="AlphaFoldDB" id="A0A9Q0YIQ1"/>
<evidence type="ECO:0000256" key="6">
    <source>
        <dbReference type="ARBA" id="ARBA00023242"/>
    </source>
</evidence>
<dbReference type="Gene3D" id="3.40.50.150">
    <property type="entry name" value="Vaccinia Virus protein VP39"/>
    <property type="match status" value="1"/>
</dbReference>
<dbReference type="CDD" id="cd02440">
    <property type="entry name" value="AdoMet_MTases"/>
    <property type="match status" value="1"/>
</dbReference>
<evidence type="ECO:0000256" key="9">
    <source>
        <dbReference type="ARBA" id="ARBA00053180"/>
    </source>
</evidence>
<comment type="catalytic activity">
    <reaction evidence="7">
        <text>L-lysyl-[histone] + S-adenosyl-L-methionine = N(6)-methyl-L-lysyl-[histone] + S-adenosyl-L-homocysteine + H(+)</text>
        <dbReference type="Rhea" id="RHEA:10024"/>
        <dbReference type="Rhea" id="RHEA-COMP:9845"/>
        <dbReference type="Rhea" id="RHEA-COMP:9846"/>
        <dbReference type="ChEBI" id="CHEBI:15378"/>
        <dbReference type="ChEBI" id="CHEBI:29969"/>
        <dbReference type="ChEBI" id="CHEBI:57856"/>
        <dbReference type="ChEBI" id="CHEBI:59789"/>
        <dbReference type="ChEBI" id="CHEBI:61929"/>
    </reaction>
    <physiologicalReaction direction="left-to-right" evidence="7">
        <dbReference type="Rhea" id="RHEA:10025"/>
    </physiologicalReaction>
</comment>
<reference evidence="18" key="1">
    <citation type="submission" date="2021-10" db="EMBL/GenBank/DDBJ databases">
        <title>Tropical sea cucumber genome reveals ecological adaptation and Cuvierian tubules defense mechanism.</title>
        <authorList>
            <person name="Chen T."/>
        </authorList>
    </citation>
    <scope>NUCLEOTIDE SEQUENCE</scope>
    <source>
        <strain evidence="18">Nanhai2018</strain>
        <tissue evidence="18">Muscle</tissue>
    </source>
</reference>
<accession>A0A9Q0YIQ1</accession>
<dbReference type="GO" id="GO:0003676">
    <property type="term" value="F:nucleic acid binding"/>
    <property type="evidence" value="ECO:0007669"/>
    <property type="project" value="InterPro"/>
</dbReference>
<dbReference type="InterPro" id="IPR002052">
    <property type="entry name" value="DNA_methylase_N6_adenine_CS"/>
</dbReference>
<dbReference type="PANTHER" id="PTHR45875:SF1">
    <property type="entry name" value="METHYLTRANSFERASE N6AMT1"/>
    <property type="match status" value="1"/>
</dbReference>
<evidence type="ECO:0000313" key="18">
    <source>
        <dbReference type="EMBL" id="KAJ8021012.1"/>
    </source>
</evidence>